<dbReference type="SMART" id="SM01043">
    <property type="entry name" value="BTAD"/>
    <property type="match status" value="1"/>
</dbReference>
<dbReference type="GO" id="GO:0043531">
    <property type="term" value="F:ADP binding"/>
    <property type="evidence" value="ECO:0007669"/>
    <property type="project" value="InterPro"/>
</dbReference>
<dbReference type="PROSITE" id="PS50005">
    <property type="entry name" value="TPR"/>
    <property type="match status" value="1"/>
</dbReference>
<reference evidence="4 5" key="1">
    <citation type="submission" date="2019-03" db="EMBL/GenBank/DDBJ databases">
        <title>Genomic Encyclopedia of Type Strains, Phase IV (KMG-IV): sequencing the most valuable type-strain genomes for metagenomic binning, comparative biology and taxonomic classification.</title>
        <authorList>
            <person name="Goeker M."/>
        </authorList>
    </citation>
    <scope>NUCLEOTIDE SEQUENCE [LARGE SCALE GENOMIC DNA]</scope>
    <source>
        <strain evidence="4 5">DSM 45934</strain>
    </source>
</reference>
<evidence type="ECO:0000313" key="4">
    <source>
        <dbReference type="EMBL" id="TCO54267.1"/>
    </source>
</evidence>
<dbReference type="PRINTS" id="PR00364">
    <property type="entry name" value="DISEASERSIST"/>
</dbReference>
<dbReference type="PANTHER" id="PTHR47691:SF3">
    <property type="entry name" value="HTH-TYPE TRANSCRIPTIONAL REGULATOR RV0890C-RELATED"/>
    <property type="match status" value="1"/>
</dbReference>
<proteinExistence type="predicted"/>
<dbReference type="SMART" id="SM00028">
    <property type="entry name" value="TPR"/>
    <property type="match status" value="5"/>
</dbReference>
<dbReference type="Gene3D" id="1.25.40.10">
    <property type="entry name" value="Tetratricopeptide repeat domain"/>
    <property type="match status" value="2"/>
</dbReference>
<dbReference type="SUPFAM" id="SSF46894">
    <property type="entry name" value="C-terminal effector domain of the bipartite response regulators"/>
    <property type="match status" value="1"/>
</dbReference>
<keyword evidence="4" id="KW-0238">DNA-binding</keyword>
<dbReference type="InterPro" id="IPR011990">
    <property type="entry name" value="TPR-like_helical_dom_sf"/>
</dbReference>
<dbReference type="EMBL" id="SLWS01000009">
    <property type="protein sequence ID" value="TCO54267.1"/>
    <property type="molecule type" value="Genomic_DNA"/>
</dbReference>
<dbReference type="InterPro" id="IPR016032">
    <property type="entry name" value="Sig_transdc_resp-reg_C-effctor"/>
</dbReference>
<dbReference type="GO" id="GO:0003677">
    <property type="term" value="F:DNA binding"/>
    <property type="evidence" value="ECO:0007669"/>
    <property type="project" value="UniProtKB-KW"/>
</dbReference>
<evidence type="ECO:0000313" key="5">
    <source>
        <dbReference type="Proteomes" id="UP000295680"/>
    </source>
</evidence>
<dbReference type="AlphaFoldDB" id="A0A4R2J7W0"/>
<dbReference type="InterPro" id="IPR005158">
    <property type="entry name" value="BTAD"/>
</dbReference>
<keyword evidence="1" id="KW-0802">TPR repeat</keyword>
<dbReference type="OrthoDB" id="3275754at2"/>
<dbReference type="Gene3D" id="3.40.50.300">
    <property type="entry name" value="P-loop containing nucleotide triphosphate hydrolases"/>
    <property type="match status" value="1"/>
</dbReference>
<organism evidence="4 5">
    <name type="scientific">Actinocrispum wychmicini</name>
    <dbReference type="NCBI Taxonomy" id="1213861"/>
    <lineage>
        <taxon>Bacteria</taxon>
        <taxon>Bacillati</taxon>
        <taxon>Actinomycetota</taxon>
        <taxon>Actinomycetes</taxon>
        <taxon>Pseudonocardiales</taxon>
        <taxon>Pseudonocardiaceae</taxon>
        <taxon>Actinocrispum</taxon>
    </lineage>
</organism>
<protein>
    <submittedName>
        <fullName evidence="4">DNA-binding SARP family transcriptional activator</fullName>
    </submittedName>
</protein>
<dbReference type="InterPro" id="IPR027417">
    <property type="entry name" value="P-loop_NTPase"/>
</dbReference>
<gene>
    <name evidence="4" type="ORF">EV192_109247</name>
</gene>
<name>A0A4R2J7W0_9PSEU</name>
<dbReference type="Proteomes" id="UP000295680">
    <property type="component" value="Unassembled WGS sequence"/>
</dbReference>
<dbReference type="CDD" id="cd15831">
    <property type="entry name" value="BTAD"/>
    <property type="match status" value="1"/>
</dbReference>
<dbReference type="GO" id="GO:0006355">
    <property type="term" value="P:regulation of DNA-templated transcription"/>
    <property type="evidence" value="ECO:0007669"/>
    <property type="project" value="InterPro"/>
</dbReference>
<dbReference type="PANTHER" id="PTHR47691">
    <property type="entry name" value="REGULATOR-RELATED"/>
    <property type="match status" value="1"/>
</dbReference>
<feature type="repeat" description="TPR" evidence="1">
    <location>
        <begin position="717"/>
        <end position="750"/>
    </location>
</feature>
<accession>A0A4R2J7W0</accession>
<comment type="caution">
    <text evidence="4">The sequence shown here is derived from an EMBL/GenBank/DDBJ whole genome shotgun (WGS) entry which is preliminary data.</text>
</comment>
<sequence length="941" mass="102845">MGTQFRLLGQIEAEVDGQPVIIGYAQLRAVLAVLLVEVNRIVPVDQLVDRVWGSRPLPRSPRGGVQHSVTLLRTALAAVPETVITWEAPGYRLTADPTTVDLHEFHRLLDEARATESDERAMTLFTEALRQWRGEPFTGASTPWFETVRAMLVGQRQAAQHELTDLRLRNGQHGALIPELFELTQQLPLDERLAGQYLLALYRGGRPAQALEHYDRLRQLLAEELGTDPSPPLRRLHQQILTADPTLATPTPVTEPSPVPTPRQLPAPPRLFTGRTTELAALDEALDEPAGTVVISAIGGTGGIGKTWLASHWAHQRLDRFPDGQLHVDLRGFDPSGEPMSPATAVRAFLAALGVAPGAIPVELDAQVGLYRSLVAGKRMLVVLDNASDTGQVTPLLPGSPTCTVLVTSRYHLGGLITAHGARILDLDVLPEPEARSLLASHLGPDRVAAEPQAVSDLLAYCAGLPLALGIVAARAVHHRTFPLAVLAEELRDATARLDGLDAGDQRGDLRAVMSWSVRTLSPPAATLFGLLGIAPGADISLFAAASLAALPPGSTRALLRELERGSLVQQHTPGRYRMHDLIRLGATDTAQEHLTEDVRDAALRRVLDFYTHSAHSADRLLDPHGPSIPVDPPAADVYLRPIPDVPAALAWLDAEHPALLAAQRTAADHDWPDSVWQLAWPLDTFLYWRGHRHDRVAVWQSALDATAHLPDPAPGIHARRHLGRAHADLGCYDQATEHLHQALALAEHHQDPDQQARTHRVLASTWGRRGNDREALRHATQALDLLDALDQPEWEADARNVVGWYAARLGEYDTARTHCEAALTLHRQHRDPEGEANTLDSLGYIAHHTGRHQQAVGHYQQALTLLRDLGNTSEAANTLDRIGHPHAALGEHEQARTVWREASELYRQLGRHEDVHRVQRQLDDLSAAGVDEGGPGPDIR</sequence>
<evidence type="ECO:0000256" key="2">
    <source>
        <dbReference type="SAM" id="MobiDB-lite"/>
    </source>
</evidence>
<evidence type="ECO:0000256" key="1">
    <source>
        <dbReference type="PROSITE-ProRule" id="PRU00339"/>
    </source>
</evidence>
<dbReference type="SUPFAM" id="SSF48452">
    <property type="entry name" value="TPR-like"/>
    <property type="match status" value="2"/>
</dbReference>
<dbReference type="Gene3D" id="1.10.10.10">
    <property type="entry name" value="Winged helix-like DNA-binding domain superfamily/Winged helix DNA-binding domain"/>
    <property type="match status" value="1"/>
</dbReference>
<dbReference type="RefSeq" id="WP_132123248.1">
    <property type="nucleotide sequence ID" value="NZ_SLWS01000009.1"/>
</dbReference>
<feature type="compositionally biased region" description="Pro residues" evidence="2">
    <location>
        <begin position="253"/>
        <end position="269"/>
    </location>
</feature>
<dbReference type="InterPro" id="IPR036388">
    <property type="entry name" value="WH-like_DNA-bd_sf"/>
</dbReference>
<dbReference type="Pfam" id="PF13424">
    <property type="entry name" value="TPR_12"/>
    <property type="match status" value="1"/>
</dbReference>
<dbReference type="SUPFAM" id="SSF52540">
    <property type="entry name" value="P-loop containing nucleoside triphosphate hydrolases"/>
    <property type="match status" value="1"/>
</dbReference>
<feature type="domain" description="Bacterial transcriptional activator" evidence="3">
    <location>
        <begin position="100"/>
        <end position="241"/>
    </location>
</feature>
<keyword evidence="5" id="KW-1185">Reference proteome</keyword>
<dbReference type="Pfam" id="PF03704">
    <property type="entry name" value="BTAD"/>
    <property type="match status" value="1"/>
</dbReference>
<evidence type="ECO:0000259" key="3">
    <source>
        <dbReference type="SMART" id="SM01043"/>
    </source>
</evidence>
<dbReference type="InterPro" id="IPR019734">
    <property type="entry name" value="TPR_rpt"/>
</dbReference>
<feature type="region of interest" description="Disordered" evidence="2">
    <location>
        <begin position="244"/>
        <end position="269"/>
    </location>
</feature>